<organism evidence="1 2">
    <name type="scientific">Caballeronia sordidicola</name>
    <name type="common">Burkholderia sordidicola</name>
    <dbReference type="NCBI Taxonomy" id="196367"/>
    <lineage>
        <taxon>Bacteria</taxon>
        <taxon>Pseudomonadati</taxon>
        <taxon>Pseudomonadota</taxon>
        <taxon>Betaproteobacteria</taxon>
        <taxon>Burkholderiales</taxon>
        <taxon>Burkholderiaceae</taxon>
        <taxon>Caballeronia</taxon>
    </lineage>
</organism>
<gene>
    <name evidence="1" type="ORF">PAMC26577_35855</name>
</gene>
<dbReference type="Proteomes" id="UP000195221">
    <property type="component" value="Unassembled WGS sequence"/>
</dbReference>
<proteinExistence type="predicted"/>
<evidence type="ECO:0000313" key="2">
    <source>
        <dbReference type="Proteomes" id="UP000195221"/>
    </source>
</evidence>
<dbReference type="EMBL" id="NBTZ01000148">
    <property type="protein sequence ID" value="OTP67761.1"/>
    <property type="molecule type" value="Genomic_DNA"/>
</dbReference>
<accession>A0A242M9D2</accession>
<sequence>MVSENNRMENLCRPSSTYVPHIAFAVSSRLNYLCYWRSL</sequence>
<name>A0A242M9D2_CABSO</name>
<comment type="caution">
    <text evidence="1">The sequence shown here is derived from an EMBL/GenBank/DDBJ whole genome shotgun (WGS) entry which is preliminary data.</text>
</comment>
<dbReference type="AlphaFoldDB" id="A0A242M9D2"/>
<evidence type="ECO:0000313" key="1">
    <source>
        <dbReference type="EMBL" id="OTP67761.1"/>
    </source>
</evidence>
<protein>
    <submittedName>
        <fullName evidence="1">Uncharacterized protein</fullName>
    </submittedName>
</protein>
<reference evidence="1 2" key="1">
    <citation type="submission" date="2017-03" db="EMBL/GenBank/DDBJ databases">
        <title>Genome analysis of strain PAMC 26577.</title>
        <authorList>
            <person name="Oh H.-M."/>
            <person name="Yang J.-A."/>
        </authorList>
    </citation>
    <scope>NUCLEOTIDE SEQUENCE [LARGE SCALE GENOMIC DNA]</scope>
    <source>
        <strain evidence="1 2">PAMC 26577</strain>
    </source>
</reference>